<keyword evidence="2" id="KW-1185">Reference proteome</keyword>
<reference evidence="2" key="1">
    <citation type="journal article" date="2019" name="Int. J. Syst. Evol. Microbiol.">
        <title>The Global Catalogue of Microorganisms (GCM) 10K type strain sequencing project: providing services to taxonomists for standard genome sequencing and annotation.</title>
        <authorList>
            <consortium name="The Broad Institute Genomics Platform"/>
            <consortium name="The Broad Institute Genome Sequencing Center for Infectious Disease"/>
            <person name="Wu L."/>
            <person name="Ma J."/>
        </authorList>
    </citation>
    <scope>NUCLEOTIDE SEQUENCE [LARGE SCALE GENOMIC DNA]</scope>
    <source>
        <strain evidence="2">CCUG 54527</strain>
    </source>
</reference>
<dbReference type="EMBL" id="JBHSRI010000024">
    <property type="protein sequence ID" value="MFC6040460.1"/>
    <property type="molecule type" value="Genomic_DNA"/>
</dbReference>
<name>A0ABW1L900_9BACL</name>
<gene>
    <name evidence="1" type="ORF">ACFPYN_13615</name>
</gene>
<protein>
    <submittedName>
        <fullName evidence="1">Uncharacterized protein</fullName>
    </submittedName>
</protein>
<sequence>MSIVYFLHVLDAENKFQSLSRSTETLLFKELRDLLQYADSSGYNFNALLKEVHIPNLSELTPYM</sequence>
<dbReference type="Proteomes" id="UP001596170">
    <property type="component" value="Unassembled WGS sequence"/>
</dbReference>
<evidence type="ECO:0000313" key="1">
    <source>
        <dbReference type="EMBL" id="MFC6040460.1"/>
    </source>
</evidence>
<dbReference type="RefSeq" id="WP_377734946.1">
    <property type="nucleotide sequence ID" value="NZ_JBHSRI010000024.1"/>
</dbReference>
<proteinExistence type="predicted"/>
<organism evidence="1 2">
    <name type="scientific">Paenisporosarcina macmurdoensis</name>
    <dbReference type="NCBI Taxonomy" id="212659"/>
    <lineage>
        <taxon>Bacteria</taxon>
        <taxon>Bacillati</taxon>
        <taxon>Bacillota</taxon>
        <taxon>Bacilli</taxon>
        <taxon>Bacillales</taxon>
        <taxon>Caryophanaceae</taxon>
        <taxon>Paenisporosarcina</taxon>
    </lineage>
</organism>
<comment type="caution">
    <text evidence="1">The sequence shown here is derived from an EMBL/GenBank/DDBJ whole genome shotgun (WGS) entry which is preliminary data.</text>
</comment>
<evidence type="ECO:0000313" key="2">
    <source>
        <dbReference type="Proteomes" id="UP001596170"/>
    </source>
</evidence>
<accession>A0ABW1L900</accession>